<reference evidence="1" key="1">
    <citation type="submission" date="2018-06" db="EMBL/GenBank/DDBJ databases">
        <authorList>
            <person name="Zhirakovskaya E."/>
        </authorList>
    </citation>
    <scope>NUCLEOTIDE SEQUENCE</scope>
</reference>
<dbReference type="EMBL" id="UOFY01000045">
    <property type="protein sequence ID" value="VAX10065.1"/>
    <property type="molecule type" value="Genomic_DNA"/>
</dbReference>
<organism evidence="1">
    <name type="scientific">hydrothermal vent metagenome</name>
    <dbReference type="NCBI Taxonomy" id="652676"/>
    <lineage>
        <taxon>unclassified sequences</taxon>
        <taxon>metagenomes</taxon>
        <taxon>ecological metagenomes</taxon>
    </lineage>
</organism>
<sequence>MDFLDFENNDLYFDDPMSTDDKALLEKAACAYPSKKTETLLLELDARLTDNLAILVALYRFYYYQHRYQDGLAILSRALDISAGMLGLNVSWKDLTEFHLGKCVFVSMGLLRFYMMAMKASAYILLRTGEIEPACLKLKKIVELDPADQFGAAFLYRMARKKLSAKQAELNAIDNLVRY</sequence>
<name>A0A3B1BUP8_9ZZZZ</name>
<proteinExistence type="predicted"/>
<protein>
    <recommendedName>
        <fullName evidence="2">Tetratricopeptide repeat protein</fullName>
    </recommendedName>
</protein>
<gene>
    <name evidence="1" type="ORF">MNBD_GAMMA25-1744</name>
</gene>
<dbReference type="Gene3D" id="1.25.40.10">
    <property type="entry name" value="Tetratricopeptide repeat domain"/>
    <property type="match status" value="1"/>
</dbReference>
<evidence type="ECO:0008006" key="2">
    <source>
        <dbReference type="Google" id="ProtNLM"/>
    </source>
</evidence>
<dbReference type="AlphaFoldDB" id="A0A3B1BUP8"/>
<accession>A0A3B1BUP8</accession>
<dbReference type="InterPro" id="IPR011990">
    <property type="entry name" value="TPR-like_helical_dom_sf"/>
</dbReference>
<evidence type="ECO:0000313" key="1">
    <source>
        <dbReference type="EMBL" id="VAX10065.1"/>
    </source>
</evidence>